<dbReference type="GO" id="GO:0008360">
    <property type="term" value="P:regulation of cell shape"/>
    <property type="evidence" value="ECO:0007669"/>
    <property type="project" value="UniProtKB-KW"/>
</dbReference>
<dbReference type="InterPro" id="IPR037167">
    <property type="entry name" value="Peptidase_S11_C_sf"/>
</dbReference>
<dbReference type="EMBL" id="FJNE01000012">
    <property type="protein sequence ID" value="CZR02360.1"/>
    <property type="molecule type" value="Genomic_DNA"/>
</dbReference>
<evidence type="ECO:0000256" key="9">
    <source>
        <dbReference type="ARBA" id="ARBA00022960"/>
    </source>
</evidence>
<keyword evidence="10" id="KW-0573">Peptidoglycan synthesis</keyword>
<dbReference type="Proteomes" id="UP000242754">
    <property type="component" value="Unassembled WGS sequence"/>
</dbReference>
<keyword evidence="7 16" id="KW-0732">Signal</keyword>
<evidence type="ECO:0000256" key="1">
    <source>
        <dbReference type="ARBA" id="ARBA00003217"/>
    </source>
</evidence>
<dbReference type="GO" id="GO:0009252">
    <property type="term" value="P:peptidoglycan biosynthetic process"/>
    <property type="evidence" value="ECO:0007669"/>
    <property type="project" value="UniProtKB-UniPathway"/>
</dbReference>
<evidence type="ECO:0000313" key="19">
    <source>
        <dbReference type="Proteomes" id="UP000242754"/>
    </source>
</evidence>
<feature type="chain" id="PRO_5007515188" description="serine-type D-Ala-D-Ala carboxypeptidase" evidence="16">
    <location>
        <begin position="36"/>
        <end position="449"/>
    </location>
</feature>
<evidence type="ECO:0000256" key="6">
    <source>
        <dbReference type="ARBA" id="ARBA00022670"/>
    </source>
</evidence>
<dbReference type="Gene3D" id="3.40.710.10">
    <property type="entry name" value="DD-peptidase/beta-lactamase superfamily"/>
    <property type="match status" value="1"/>
</dbReference>
<dbReference type="STRING" id="140314.SAMN04488076_1325"/>
<evidence type="ECO:0000256" key="12">
    <source>
        <dbReference type="ARBA" id="ARBA00034000"/>
    </source>
</evidence>
<accession>A0A143Z0Y6</accession>
<evidence type="ECO:0000256" key="10">
    <source>
        <dbReference type="ARBA" id="ARBA00022984"/>
    </source>
</evidence>
<dbReference type="Pfam" id="PF07943">
    <property type="entry name" value="PBP5_C"/>
    <property type="match status" value="1"/>
</dbReference>
<dbReference type="InterPro" id="IPR012338">
    <property type="entry name" value="Beta-lactam/transpept-like"/>
</dbReference>
<dbReference type="GO" id="GO:0009002">
    <property type="term" value="F:serine-type D-Ala-D-Ala carboxypeptidase activity"/>
    <property type="evidence" value="ECO:0007669"/>
    <property type="project" value="UniProtKB-EC"/>
</dbReference>
<feature type="binding site" evidence="14">
    <location>
        <position position="259"/>
    </location>
    <ligand>
        <name>substrate</name>
    </ligand>
</feature>
<feature type="domain" description="Peptidase S11 D-Ala-D-Ala carboxypeptidase A C-terminal" evidence="17">
    <location>
        <begin position="309"/>
        <end position="418"/>
    </location>
</feature>
<comment type="catalytic activity">
    <reaction evidence="12">
        <text>Preferential cleavage: (Ac)2-L-Lys-D-Ala-|-D-Ala. Also transpeptidation of peptidyl-alanyl moieties that are N-acyl substituents of D-alanine.</text>
        <dbReference type="EC" id="3.4.16.4"/>
    </reaction>
</comment>
<evidence type="ECO:0000256" key="16">
    <source>
        <dbReference type="SAM" id="SignalP"/>
    </source>
</evidence>
<dbReference type="UniPathway" id="UPA00219"/>
<evidence type="ECO:0000256" key="14">
    <source>
        <dbReference type="PIRSR" id="PIRSR618044-2"/>
    </source>
</evidence>
<feature type="active site" evidence="13">
    <location>
        <position position="134"/>
    </location>
</feature>
<dbReference type="EC" id="3.4.16.4" evidence="4"/>
<evidence type="ECO:0000256" key="5">
    <source>
        <dbReference type="ARBA" id="ARBA00022645"/>
    </source>
</evidence>
<evidence type="ECO:0000313" key="18">
    <source>
        <dbReference type="EMBL" id="CZR02360.1"/>
    </source>
</evidence>
<feature type="active site" description="Proton acceptor" evidence="13">
    <location>
        <position position="73"/>
    </location>
</feature>
<reference evidence="18 19" key="1">
    <citation type="submission" date="2016-02" db="EMBL/GenBank/DDBJ databases">
        <authorList>
            <person name="Wen L."/>
            <person name="He K."/>
            <person name="Yang H."/>
        </authorList>
    </citation>
    <scope>NUCLEOTIDE SEQUENCE [LARGE SCALE GENOMIC DNA]</scope>
    <source>
        <strain evidence="18">Trichococcus palustris</strain>
    </source>
</reference>
<feature type="active site" description="Acyl-ester intermediate" evidence="13">
    <location>
        <position position="70"/>
    </location>
</feature>
<comment type="similarity">
    <text evidence="3 15">Belongs to the peptidase S11 family.</text>
</comment>
<dbReference type="SUPFAM" id="SSF56601">
    <property type="entry name" value="beta-lactamase/transpeptidase-like"/>
    <property type="match status" value="1"/>
</dbReference>
<keyword evidence="5 18" id="KW-0121">Carboxypeptidase</keyword>
<dbReference type="SUPFAM" id="SSF69189">
    <property type="entry name" value="Penicillin-binding protein associated domain"/>
    <property type="match status" value="1"/>
</dbReference>
<dbReference type="PRINTS" id="PR00725">
    <property type="entry name" value="DADACBPTASE1"/>
</dbReference>
<evidence type="ECO:0000256" key="4">
    <source>
        <dbReference type="ARBA" id="ARBA00012448"/>
    </source>
</evidence>
<dbReference type="InterPro" id="IPR018044">
    <property type="entry name" value="Peptidase_S11"/>
</dbReference>
<evidence type="ECO:0000259" key="17">
    <source>
        <dbReference type="SMART" id="SM00936"/>
    </source>
</evidence>
<dbReference type="Gene3D" id="2.60.410.10">
    <property type="entry name" value="D-Ala-D-Ala carboxypeptidase, C-terminal domain"/>
    <property type="match status" value="1"/>
</dbReference>
<dbReference type="InterPro" id="IPR015956">
    <property type="entry name" value="Peniciliin-bd_prot_C_sf"/>
</dbReference>
<keyword evidence="6" id="KW-0645">Protease</keyword>
<dbReference type="GO" id="GO:0006508">
    <property type="term" value="P:proteolysis"/>
    <property type="evidence" value="ECO:0007669"/>
    <property type="project" value="UniProtKB-KW"/>
</dbReference>
<dbReference type="AlphaFoldDB" id="A0A143Z0Y6"/>
<gene>
    <name evidence="18" type="ORF">Tpal_2741</name>
</gene>
<evidence type="ECO:0000256" key="7">
    <source>
        <dbReference type="ARBA" id="ARBA00022729"/>
    </source>
</evidence>
<keyword evidence="9" id="KW-0133">Cell shape</keyword>
<evidence type="ECO:0000256" key="2">
    <source>
        <dbReference type="ARBA" id="ARBA00004752"/>
    </source>
</evidence>
<evidence type="ECO:0000256" key="15">
    <source>
        <dbReference type="RuleBase" id="RU004016"/>
    </source>
</evidence>
<evidence type="ECO:0000256" key="8">
    <source>
        <dbReference type="ARBA" id="ARBA00022801"/>
    </source>
</evidence>
<dbReference type="RefSeq" id="WP_245825859.1">
    <property type="nucleotide sequence ID" value="NZ_FJNE01000012.1"/>
</dbReference>
<evidence type="ECO:0000256" key="11">
    <source>
        <dbReference type="ARBA" id="ARBA00023316"/>
    </source>
</evidence>
<evidence type="ECO:0000256" key="3">
    <source>
        <dbReference type="ARBA" id="ARBA00007164"/>
    </source>
</evidence>
<dbReference type="InterPro" id="IPR012907">
    <property type="entry name" value="Peptidase_S11_C"/>
</dbReference>
<keyword evidence="11" id="KW-0961">Cell wall biogenesis/degradation</keyword>
<comment type="pathway">
    <text evidence="2">Cell wall biogenesis; peptidoglycan biosynthesis.</text>
</comment>
<dbReference type="GO" id="GO:0071555">
    <property type="term" value="P:cell wall organization"/>
    <property type="evidence" value="ECO:0007669"/>
    <property type="project" value="UniProtKB-KW"/>
</dbReference>
<feature type="signal peptide" evidence="16">
    <location>
        <begin position="1"/>
        <end position="35"/>
    </location>
</feature>
<dbReference type="SMART" id="SM00936">
    <property type="entry name" value="PBP5_C"/>
    <property type="match status" value="1"/>
</dbReference>
<evidence type="ECO:0000256" key="13">
    <source>
        <dbReference type="PIRSR" id="PIRSR618044-1"/>
    </source>
</evidence>
<dbReference type="PANTHER" id="PTHR21581">
    <property type="entry name" value="D-ALANYL-D-ALANINE CARBOXYPEPTIDASE"/>
    <property type="match status" value="1"/>
</dbReference>
<name>A0A143Z0Y6_9LACT</name>
<sequence length="449" mass="48312">MMTIKILKNGKMLVGTVSAVSMLAGSFLAAPVALAAEQPSIDAKAAFVIEDETDKVLVNQNGEEALGIASMTKMLSIYLILEAIKDGKLSWDKEVRPSGYAFDISQNYNLSNVPLRQDSTYSVKELYQAALIYSSNGATIALAETLAGSEPKFVDMMKAKLDEWGIGNYEIYNATGLTNSFLGGQIYPGSSASDYNKMTARGIAAVANHLIDDYPEVLETTSIPEMKFQEGTSDEIVMRNWNLMLPGNAYYREGVDGLKTGTTDEAGASFTGTVTENGMRIITVVIGADESTKRFTETGRLMDYAFSNFEKKTLVSKGDSVATEAPIPVAKGKQKEVGLVYNEDLVVVAEKGVKDIATTTTFTAAKDILNENGVIEAPIEKGTEVGSVAVTMEGDQLGYLNGETSENVKVAAAKTVEKANIFVRAGRVVGDFFGNVWKTITDFVGGFFD</sequence>
<dbReference type="PANTHER" id="PTHR21581:SF11">
    <property type="entry name" value="D-ALANYL-D-ALANINE CARBOXYPEPTIDASE DACA"/>
    <property type="match status" value="1"/>
</dbReference>
<keyword evidence="19" id="KW-1185">Reference proteome</keyword>
<organism evidence="18 19">
    <name type="scientific">Trichococcus palustris</name>
    <dbReference type="NCBI Taxonomy" id="140314"/>
    <lineage>
        <taxon>Bacteria</taxon>
        <taxon>Bacillati</taxon>
        <taxon>Bacillota</taxon>
        <taxon>Bacilli</taxon>
        <taxon>Lactobacillales</taxon>
        <taxon>Carnobacteriaceae</taxon>
        <taxon>Trichococcus</taxon>
    </lineage>
</organism>
<dbReference type="InterPro" id="IPR001967">
    <property type="entry name" value="Peptidase_S11_N"/>
</dbReference>
<proteinExistence type="inferred from homology"/>
<dbReference type="Pfam" id="PF00768">
    <property type="entry name" value="Peptidase_S11"/>
    <property type="match status" value="1"/>
</dbReference>
<keyword evidence="8" id="KW-0378">Hydrolase</keyword>
<protein>
    <recommendedName>
        <fullName evidence="4">serine-type D-Ala-D-Ala carboxypeptidase</fullName>
        <ecNumber evidence="4">3.4.16.4</ecNumber>
    </recommendedName>
</protein>
<comment type="function">
    <text evidence="1">Removes C-terminal D-alanyl residues from sugar-peptide cell wall precursors.</text>
</comment>